<accession>A0A507DMB0</accession>
<evidence type="ECO:0000313" key="2">
    <source>
        <dbReference type="Proteomes" id="UP000317494"/>
    </source>
</evidence>
<dbReference type="Proteomes" id="UP000317494">
    <property type="component" value="Unassembled WGS sequence"/>
</dbReference>
<dbReference type="AlphaFoldDB" id="A0A507DMB0"/>
<organism evidence="1 2">
    <name type="scientific">Synchytrium endobioticum</name>
    <dbReference type="NCBI Taxonomy" id="286115"/>
    <lineage>
        <taxon>Eukaryota</taxon>
        <taxon>Fungi</taxon>
        <taxon>Fungi incertae sedis</taxon>
        <taxon>Chytridiomycota</taxon>
        <taxon>Chytridiomycota incertae sedis</taxon>
        <taxon>Chytridiomycetes</taxon>
        <taxon>Synchytriales</taxon>
        <taxon>Synchytriaceae</taxon>
        <taxon>Synchytrium</taxon>
    </lineage>
</organism>
<gene>
    <name evidence="1" type="ORF">SeMB42_g01146</name>
</gene>
<name>A0A507DMB0_9FUNG</name>
<dbReference type="EMBL" id="QEAN01000027">
    <property type="protein sequence ID" value="TPX52804.1"/>
    <property type="molecule type" value="Genomic_DNA"/>
</dbReference>
<sequence length="69" mass="7653">MWCSRAYAVSFATGAGGRTTSLSKNWLSLSREEINIVTDFFQFLNVVPFELLGSNFSILISFVAKKTSP</sequence>
<evidence type="ECO:0000313" key="1">
    <source>
        <dbReference type="EMBL" id="TPX52804.1"/>
    </source>
</evidence>
<reference evidence="1 2" key="1">
    <citation type="journal article" date="2019" name="Sci. Rep.">
        <title>Comparative genomics of chytrid fungi reveal insights into the obligate biotrophic and pathogenic lifestyle of Synchytrium endobioticum.</title>
        <authorList>
            <person name="van de Vossenberg B.T.L.H."/>
            <person name="Warris S."/>
            <person name="Nguyen H.D.T."/>
            <person name="van Gent-Pelzer M.P.E."/>
            <person name="Joly D.L."/>
            <person name="van de Geest H.C."/>
            <person name="Bonants P.J.M."/>
            <person name="Smith D.S."/>
            <person name="Levesque C.A."/>
            <person name="van der Lee T.A.J."/>
        </authorList>
    </citation>
    <scope>NUCLEOTIDE SEQUENCE [LARGE SCALE GENOMIC DNA]</scope>
    <source>
        <strain evidence="1 2">MB42</strain>
    </source>
</reference>
<keyword evidence="2" id="KW-1185">Reference proteome</keyword>
<protein>
    <submittedName>
        <fullName evidence="1">Uncharacterized protein</fullName>
    </submittedName>
</protein>
<comment type="caution">
    <text evidence="1">The sequence shown here is derived from an EMBL/GenBank/DDBJ whole genome shotgun (WGS) entry which is preliminary data.</text>
</comment>
<dbReference type="VEuPathDB" id="FungiDB:SeMB42_g01146"/>
<proteinExistence type="predicted"/>